<evidence type="ECO:0000313" key="5">
    <source>
        <dbReference type="Proteomes" id="UP000199340"/>
    </source>
</evidence>
<dbReference type="PANTHER" id="PTHR37302:SF1">
    <property type="entry name" value="PROTEIN DINB"/>
    <property type="match status" value="1"/>
</dbReference>
<organism evidence="4 5">
    <name type="scientific">Lutimaribacter saemankumensis</name>
    <dbReference type="NCBI Taxonomy" id="490829"/>
    <lineage>
        <taxon>Bacteria</taxon>
        <taxon>Pseudomonadati</taxon>
        <taxon>Pseudomonadota</taxon>
        <taxon>Alphaproteobacteria</taxon>
        <taxon>Rhodobacterales</taxon>
        <taxon>Roseobacteraceae</taxon>
        <taxon>Lutimaribacter</taxon>
    </lineage>
</organism>
<dbReference type="RefSeq" id="WP_090029894.1">
    <property type="nucleotide sequence ID" value="NZ_FNEB01000010.1"/>
</dbReference>
<sequence>MITPEYVRRMAAYNTWQNQQITQAMEGLGTEALTRDRDAFWGSILATANHILWGDGVWMTRFDGGPGPGVPMSESATMHPTLAAWSAERFRMDGRIRLWAEGLRAVDLAGPHRWYSGVLGREVEKPMALVVMHMFNHQTHHRGQIHAMLTEAGVEAPVSDLFLMPEMS</sequence>
<feature type="binding site" evidence="3">
    <location>
        <position position="50"/>
    </location>
    <ligand>
        <name>a divalent metal cation</name>
        <dbReference type="ChEBI" id="CHEBI:60240"/>
    </ligand>
</feature>
<name>A0A1G8RV48_9RHOB</name>
<evidence type="ECO:0000256" key="2">
    <source>
        <dbReference type="ARBA" id="ARBA00022723"/>
    </source>
</evidence>
<dbReference type="Pfam" id="PF05163">
    <property type="entry name" value="DinB"/>
    <property type="match status" value="1"/>
</dbReference>
<protein>
    <submittedName>
        <fullName evidence="4">Uncharacterized damage-inducible protein DinB (Forms a four-helix bundle)</fullName>
    </submittedName>
</protein>
<dbReference type="Proteomes" id="UP000199340">
    <property type="component" value="Unassembled WGS sequence"/>
</dbReference>
<evidence type="ECO:0000256" key="3">
    <source>
        <dbReference type="PIRSR" id="PIRSR607837-1"/>
    </source>
</evidence>
<accession>A0A1G8RV48</accession>
<dbReference type="InterPro" id="IPR034660">
    <property type="entry name" value="DinB/YfiT-like"/>
</dbReference>
<dbReference type="InterPro" id="IPR007837">
    <property type="entry name" value="DinB"/>
</dbReference>
<proteinExistence type="inferred from homology"/>
<keyword evidence="2 3" id="KW-0479">Metal-binding</keyword>
<dbReference type="GO" id="GO:0046872">
    <property type="term" value="F:metal ion binding"/>
    <property type="evidence" value="ECO:0007669"/>
    <property type="project" value="UniProtKB-KW"/>
</dbReference>
<feature type="binding site" evidence="3">
    <location>
        <position position="137"/>
    </location>
    <ligand>
        <name>a divalent metal cation</name>
        <dbReference type="ChEBI" id="CHEBI:60240"/>
    </ligand>
</feature>
<dbReference type="SUPFAM" id="SSF109854">
    <property type="entry name" value="DinB/YfiT-like putative metalloenzymes"/>
    <property type="match status" value="1"/>
</dbReference>
<comment type="similarity">
    <text evidence="1">Belongs to the DinB family.</text>
</comment>
<feature type="binding site" evidence="3">
    <location>
        <position position="141"/>
    </location>
    <ligand>
        <name>a divalent metal cation</name>
        <dbReference type="ChEBI" id="CHEBI:60240"/>
    </ligand>
</feature>
<gene>
    <name evidence="4" type="ORF">SAMN05421850_11019</name>
</gene>
<evidence type="ECO:0000256" key="1">
    <source>
        <dbReference type="ARBA" id="ARBA00008635"/>
    </source>
</evidence>
<keyword evidence="5" id="KW-1185">Reference proteome</keyword>
<dbReference type="OrthoDB" id="9807509at2"/>
<dbReference type="AlphaFoldDB" id="A0A1G8RV48"/>
<dbReference type="PANTHER" id="PTHR37302">
    <property type="entry name" value="SLR1116 PROTEIN"/>
    <property type="match status" value="1"/>
</dbReference>
<dbReference type="Gene3D" id="1.20.120.450">
    <property type="entry name" value="dinb family like domain"/>
    <property type="match status" value="1"/>
</dbReference>
<dbReference type="STRING" id="490829.SAMN05421850_11019"/>
<evidence type="ECO:0000313" key="4">
    <source>
        <dbReference type="EMBL" id="SDJ20816.1"/>
    </source>
</evidence>
<dbReference type="EMBL" id="FNEB01000010">
    <property type="protein sequence ID" value="SDJ20816.1"/>
    <property type="molecule type" value="Genomic_DNA"/>
</dbReference>
<reference evidence="4 5" key="1">
    <citation type="submission" date="2016-10" db="EMBL/GenBank/DDBJ databases">
        <authorList>
            <person name="de Groot N.N."/>
        </authorList>
    </citation>
    <scope>NUCLEOTIDE SEQUENCE [LARGE SCALE GENOMIC DNA]</scope>
    <source>
        <strain evidence="4 5">DSM 28010</strain>
    </source>
</reference>